<dbReference type="EMBL" id="JAPFFF010000009">
    <property type="protein sequence ID" value="KAK8882247.1"/>
    <property type="molecule type" value="Genomic_DNA"/>
</dbReference>
<keyword evidence="1" id="KW-0812">Transmembrane</keyword>
<reference evidence="2 3" key="1">
    <citation type="submission" date="2024-04" db="EMBL/GenBank/DDBJ databases">
        <title>Tritrichomonas musculus Genome.</title>
        <authorList>
            <person name="Alves-Ferreira E."/>
            <person name="Grigg M."/>
            <person name="Lorenzi H."/>
            <person name="Galac M."/>
        </authorList>
    </citation>
    <scope>NUCLEOTIDE SEQUENCE [LARGE SCALE GENOMIC DNA]</scope>
    <source>
        <strain evidence="2 3">EAF2021</strain>
    </source>
</reference>
<evidence type="ECO:0000313" key="2">
    <source>
        <dbReference type="EMBL" id="KAK8882247.1"/>
    </source>
</evidence>
<accession>A0ABR2JTP3</accession>
<feature type="transmembrane region" description="Helical" evidence="1">
    <location>
        <begin position="283"/>
        <end position="305"/>
    </location>
</feature>
<evidence type="ECO:0000313" key="3">
    <source>
        <dbReference type="Proteomes" id="UP001470230"/>
    </source>
</evidence>
<evidence type="ECO:0008006" key="4">
    <source>
        <dbReference type="Google" id="ProtNLM"/>
    </source>
</evidence>
<proteinExistence type="predicted"/>
<comment type="caution">
    <text evidence="2">The sequence shown here is derived from an EMBL/GenBank/DDBJ whole genome shotgun (WGS) entry which is preliminary data.</text>
</comment>
<protein>
    <recommendedName>
        <fullName evidence="4">Transmembrane protein</fullName>
    </recommendedName>
</protein>
<organism evidence="2 3">
    <name type="scientific">Tritrichomonas musculus</name>
    <dbReference type="NCBI Taxonomy" id="1915356"/>
    <lineage>
        <taxon>Eukaryota</taxon>
        <taxon>Metamonada</taxon>
        <taxon>Parabasalia</taxon>
        <taxon>Tritrichomonadida</taxon>
        <taxon>Tritrichomonadidae</taxon>
        <taxon>Tritrichomonas</taxon>
    </lineage>
</organism>
<keyword evidence="1" id="KW-1133">Transmembrane helix</keyword>
<evidence type="ECO:0000256" key="1">
    <source>
        <dbReference type="SAM" id="Phobius"/>
    </source>
</evidence>
<name>A0ABR2JTP3_9EUKA</name>
<keyword evidence="1" id="KW-0472">Membrane</keyword>
<gene>
    <name evidence="2" type="ORF">M9Y10_044889</name>
</gene>
<keyword evidence="3" id="KW-1185">Reference proteome</keyword>
<dbReference type="Proteomes" id="UP001470230">
    <property type="component" value="Unassembled WGS sequence"/>
</dbReference>
<sequence>MCLYNVFFQDIVSCGGTFYAEGTITANYLTLENVKSNKTACFITQLSVFQNTSNKATKLENILIKNAVSNQNYGFLNNKINTTHLSNSNVTNCEAKMKSGMVECYNTDIFIKFVSFSFIKSQENLISLSSFSKKYQLSYCLFHSIKYYQGLIKTINVEDVCLQFCFFSSSVYNPAKKSKKNEINPQIDTLNCTFLKINSCCFDVKKEEIFKSSQYKYFEFHDNFYNEKKCFEKDTFLNDQYNINIGYSYQRTPTYIANIAPTPSYNFIHDENKKLKKSIDIDTFVNITFIVLCFLIALIFCMLLANNFNFSCNKSQTLFNFKSTREML</sequence>